<dbReference type="GO" id="GO:0016837">
    <property type="term" value="F:carbon-oxygen lyase activity, acting on polysaccharides"/>
    <property type="evidence" value="ECO:0007669"/>
    <property type="project" value="TreeGrafter"/>
</dbReference>
<reference evidence="4 5" key="1">
    <citation type="submission" date="2020-07" db="EMBL/GenBank/DDBJ databases">
        <title>Characterization and genome sequencing of isolate MD1, a novel member within the family Lachnospiraceae.</title>
        <authorList>
            <person name="Rettenmaier R."/>
            <person name="Di Bello L."/>
            <person name="Zinser C."/>
            <person name="Scheitz K."/>
            <person name="Liebl W."/>
            <person name="Zverlov V."/>
        </authorList>
    </citation>
    <scope>NUCLEOTIDE SEQUENCE [LARGE SCALE GENOMIC DNA]</scope>
    <source>
        <strain evidence="4 5">MD1</strain>
    </source>
</reference>
<accession>A0A839JW51</accession>
<dbReference type="Gene3D" id="2.160.20.10">
    <property type="entry name" value="Single-stranded right-handed beta-helix, Pectin lyase-like"/>
    <property type="match status" value="1"/>
</dbReference>
<evidence type="ECO:0000313" key="5">
    <source>
        <dbReference type="Proteomes" id="UP000574276"/>
    </source>
</evidence>
<keyword evidence="2" id="KW-0964">Secreted</keyword>
<sequence length="380" mass="42324">MYNEQVTLTISGLPDKPITWEGYEDEVVIINGKDRPVIETPNPIDEAPQLFIKSCDWQILRKLTVINSPAYGISDYRAASNHNIYEFIKTSDNYGIGFRICGDYNQLNDCESSYNFDYAGEKAWKLAPGEDSDGFSPDGRYNILRRCVSFHNSDDGYDCWTCQFTLFEDCIAYENGTSDGCRNRDKGDWENTYGKFHGGGNGFKLGQGPESQAFNTVLRCIAYNNLASGITTNDGDGNRILNCTAYGNGANDIAWWDSPKNNGTIATILINNIAFKKHSTKKWTTISATNSWNLGLVPARESDFLSLDPTSKDFLKLSPNSRFIDKGTDIGYAYSGTHTDLGAFEYQETEYSSAVAPTPISTSGASINIISERLLPNWEY</sequence>
<protein>
    <recommendedName>
        <fullName evidence="6">Pectate lyase</fullName>
    </recommendedName>
</protein>
<evidence type="ECO:0000256" key="3">
    <source>
        <dbReference type="ARBA" id="ARBA00022729"/>
    </source>
</evidence>
<comment type="subcellular location">
    <subcellularLocation>
        <location evidence="1">Secreted</location>
    </subcellularLocation>
</comment>
<dbReference type="InterPro" id="IPR052052">
    <property type="entry name" value="Polysaccharide_Lyase_9"/>
</dbReference>
<dbReference type="PANTHER" id="PTHR40088:SF2">
    <property type="entry name" value="SECRETED SUGAR HYDROLASE"/>
    <property type="match status" value="1"/>
</dbReference>
<dbReference type="PANTHER" id="PTHR40088">
    <property type="entry name" value="PECTATE LYASE (EUROFUNG)"/>
    <property type="match status" value="1"/>
</dbReference>
<dbReference type="InterPro" id="IPR012334">
    <property type="entry name" value="Pectin_lyas_fold"/>
</dbReference>
<keyword evidence="5" id="KW-1185">Reference proteome</keyword>
<dbReference type="GO" id="GO:0005576">
    <property type="term" value="C:extracellular region"/>
    <property type="evidence" value="ECO:0007669"/>
    <property type="project" value="UniProtKB-SubCell"/>
</dbReference>
<organism evidence="4 5">
    <name type="scientific">Variimorphobacter saccharofermentans</name>
    <dbReference type="NCBI Taxonomy" id="2755051"/>
    <lineage>
        <taxon>Bacteria</taxon>
        <taxon>Bacillati</taxon>
        <taxon>Bacillota</taxon>
        <taxon>Clostridia</taxon>
        <taxon>Lachnospirales</taxon>
        <taxon>Lachnospiraceae</taxon>
        <taxon>Variimorphobacter</taxon>
    </lineage>
</organism>
<dbReference type="SUPFAM" id="SSF51126">
    <property type="entry name" value="Pectin lyase-like"/>
    <property type="match status" value="1"/>
</dbReference>
<evidence type="ECO:0000256" key="2">
    <source>
        <dbReference type="ARBA" id="ARBA00022525"/>
    </source>
</evidence>
<proteinExistence type="predicted"/>
<dbReference type="AlphaFoldDB" id="A0A839JW51"/>
<evidence type="ECO:0008006" key="6">
    <source>
        <dbReference type="Google" id="ProtNLM"/>
    </source>
</evidence>
<evidence type="ECO:0000256" key="1">
    <source>
        <dbReference type="ARBA" id="ARBA00004613"/>
    </source>
</evidence>
<dbReference type="InterPro" id="IPR022441">
    <property type="entry name" value="Para_beta_helix_rpt-2"/>
</dbReference>
<comment type="caution">
    <text evidence="4">The sequence shown here is derived from an EMBL/GenBank/DDBJ whole genome shotgun (WGS) entry which is preliminary data.</text>
</comment>
<dbReference type="EMBL" id="JACEGA010000001">
    <property type="protein sequence ID" value="MBB2181458.1"/>
    <property type="molecule type" value="Genomic_DNA"/>
</dbReference>
<gene>
    <name evidence="4" type="ORF">H0486_00940</name>
</gene>
<dbReference type="NCBIfam" id="TIGR03804">
    <property type="entry name" value="para_beta_helix"/>
    <property type="match status" value="1"/>
</dbReference>
<dbReference type="InterPro" id="IPR011050">
    <property type="entry name" value="Pectin_lyase_fold/virulence"/>
</dbReference>
<dbReference type="Proteomes" id="UP000574276">
    <property type="component" value="Unassembled WGS sequence"/>
</dbReference>
<keyword evidence="3" id="KW-0732">Signal</keyword>
<name>A0A839JW51_9FIRM</name>
<evidence type="ECO:0000313" key="4">
    <source>
        <dbReference type="EMBL" id="MBB2181458.1"/>
    </source>
</evidence>